<keyword evidence="2" id="KW-0732">Signal</keyword>
<dbReference type="Proteomes" id="UP000024836">
    <property type="component" value="Unassembled WGS sequence"/>
</dbReference>
<accession>A0A058ZS53</accession>
<dbReference type="InterPro" id="IPR050300">
    <property type="entry name" value="GDXG_lipolytic_enzyme"/>
</dbReference>
<sequence>MRVLTLLCFVFWSAMAVASPQPTARDVSYGPDPAHMLDVYLPETLARAAPVMVMVHGGAWAKGDKANAAVVGNKAEYYLARGYIFVSVNYRLIPKAYPADQARDVAQALRFVQSQLGAWRGREMVVMGHSAGAHLVALVSADPARYDLAPWQCTILLDSAALDVEAQMSNDPERFLIAAFGTDAASWPAVSPQAQVTGTAAPYLIVCSSKRKSPCDQAESFAQAVIVKGGSAQVAPVALRHRAINVSLGLGHDYTKRVDQFLQSLGLP</sequence>
<protein>
    <submittedName>
        <fullName evidence="4">Esterase/lipase-like protein</fullName>
    </submittedName>
</protein>
<evidence type="ECO:0000313" key="4">
    <source>
        <dbReference type="EMBL" id="KCV83656.1"/>
    </source>
</evidence>
<dbReference type="InterPro" id="IPR049492">
    <property type="entry name" value="BD-FAE-like_dom"/>
</dbReference>
<dbReference type="PANTHER" id="PTHR48081">
    <property type="entry name" value="AB HYDROLASE SUPERFAMILY PROTEIN C4A8.06C"/>
    <property type="match status" value="1"/>
</dbReference>
<dbReference type="ESTHER" id="9rhob-a0a058zs53">
    <property type="family name" value="BD-FAE"/>
</dbReference>
<keyword evidence="1" id="KW-0378">Hydrolase</keyword>
<reference evidence="4 5" key="1">
    <citation type="submission" date="2013-04" db="EMBL/GenBank/DDBJ databases">
        <title>Shimia sp. 22II-S11-Z10 Genome Sequencing.</title>
        <authorList>
            <person name="Lai Q."/>
            <person name="Li G."/>
            <person name="Shao Z."/>
        </authorList>
    </citation>
    <scope>NUCLEOTIDE SEQUENCE [LARGE SCALE GENOMIC DNA]</scope>
    <source>
        <strain evidence="5">22II-S11-Z10</strain>
    </source>
</reference>
<name>A0A058ZS53_9RHOB</name>
<evidence type="ECO:0000259" key="3">
    <source>
        <dbReference type="Pfam" id="PF20434"/>
    </source>
</evidence>
<proteinExistence type="predicted"/>
<dbReference type="EMBL" id="AQQY01000001">
    <property type="protein sequence ID" value="KCV83656.1"/>
    <property type="molecule type" value="Genomic_DNA"/>
</dbReference>
<dbReference type="GO" id="GO:0016787">
    <property type="term" value="F:hydrolase activity"/>
    <property type="evidence" value="ECO:0007669"/>
    <property type="project" value="UniProtKB-KW"/>
</dbReference>
<feature type="chain" id="PRO_5001567228" evidence="2">
    <location>
        <begin position="19"/>
        <end position="268"/>
    </location>
</feature>
<dbReference type="SUPFAM" id="SSF53474">
    <property type="entry name" value="alpha/beta-Hydrolases"/>
    <property type="match status" value="1"/>
</dbReference>
<evidence type="ECO:0000256" key="1">
    <source>
        <dbReference type="ARBA" id="ARBA00022801"/>
    </source>
</evidence>
<dbReference type="STRING" id="1461693.ATO10_02810"/>
<dbReference type="PANTHER" id="PTHR48081:SF33">
    <property type="entry name" value="KYNURENINE FORMAMIDASE"/>
    <property type="match status" value="1"/>
</dbReference>
<gene>
    <name evidence="4" type="ORF">ATO10_02810</name>
</gene>
<dbReference type="RefSeq" id="WP_051597902.1">
    <property type="nucleotide sequence ID" value="NZ_AQQY01000001.1"/>
</dbReference>
<comment type="caution">
    <text evidence="4">The sequence shown here is derived from an EMBL/GenBank/DDBJ whole genome shotgun (WGS) entry which is preliminary data.</text>
</comment>
<evidence type="ECO:0000313" key="5">
    <source>
        <dbReference type="Proteomes" id="UP000024836"/>
    </source>
</evidence>
<dbReference type="OrthoDB" id="9771666at2"/>
<feature type="signal peptide" evidence="2">
    <location>
        <begin position="1"/>
        <end position="18"/>
    </location>
</feature>
<feature type="domain" description="BD-FAE-like" evidence="3">
    <location>
        <begin position="37"/>
        <end position="140"/>
    </location>
</feature>
<dbReference type="AlphaFoldDB" id="A0A058ZS53"/>
<dbReference type="InterPro" id="IPR029058">
    <property type="entry name" value="AB_hydrolase_fold"/>
</dbReference>
<dbReference type="eggNOG" id="COG0657">
    <property type="taxonomic scope" value="Bacteria"/>
</dbReference>
<dbReference type="Gene3D" id="3.40.50.1820">
    <property type="entry name" value="alpha/beta hydrolase"/>
    <property type="match status" value="1"/>
</dbReference>
<keyword evidence="5" id="KW-1185">Reference proteome</keyword>
<dbReference type="Pfam" id="PF20434">
    <property type="entry name" value="BD-FAE"/>
    <property type="match status" value="1"/>
</dbReference>
<organism evidence="4 5">
    <name type="scientific">Actibacterium atlanticum</name>
    <dbReference type="NCBI Taxonomy" id="1461693"/>
    <lineage>
        <taxon>Bacteria</taxon>
        <taxon>Pseudomonadati</taxon>
        <taxon>Pseudomonadota</taxon>
        <taxon>Alphaproteobacteria</taxon>
        <taxon>Rhodobacterales</taxon>
        <taxon>Roseobacteraceae</taxon>
        <taxon>Actibacterium</taxon>
    </lineage>
</organism>
<evidence type="ECO:0000256" key="2">
    <source>
        <dbReference type="SAM" id="SignalP"/>
    </source>
</evidence>